<dbReference type="EMBL" id="NXLT01000004">
    <property type="protein sequence ID" value="RDU66845.1"/>
    <property type="molecule type" value="Genomic_DNA"/>
</dbReference>
<dbReference type="InterPro" id="IPR050301">
    <property type="entry name" value="NTE"/>
</dbReference>
<dbReference type="CDD" id="cd07209">
    <property type="entry name" value="Pat_hypo_Ecoli_Z1214_like"/>
    <property type="match status" value="1"/>
</dbReference>
<protein>
    <submittedName>
        <fullName evidence="6">Patatin</fullName>
    </submittedName>
</protein>
<feature type="active site" description="Nucleophile" evidence="4">
    <location>
        <position position="38"/>
    </location>
</feature>
<dbReference type="Gene3D" id="3.40.1090.10">
    <property type="entry name" value="Cytosolic phospholipase A2 catalytic domain"/>
    <property type="match status" value="2"/>
</dbReference>
<sequence>MKCAIVLGGGGSKGAYQIGAWKALRELGIEYDIVTGTSIGACNGALMVQGDYDRAFELWQSIDIDKVVLNGLNLRTDLNYYMEHSDKLLGFLKTYTSNKGMDTTPLLNLLGHFINADRFFASSVDYGLVSVRFPSMQPVQKQKDSIPKTQLQDWIMASCSCFPAFPIYEIDGEGYIDGGYYDNLPISLAFRLGAQEVIAIALNPKPHAYTNHPFVRCIQPKERLGGMLDFDAITIREQFELGYVDTLKSFGRLMGRDFNFFLDDMTTYTQGFAFALAEILRYELSTHTPQMLDRLVTQTPLYHQLIDLLTIDEDIPAILSLIESQMHLHAYKSTKIYHLTEIMPELVKKTQAYLLTRGLGGMTHTYDIEHLDDEALLATIFLRVAS</sequence>
<reference evidence="6 7" key="1">
    <citation type="submission" date="2018-04" db="EMBL/GenBank/DDBJ databases">
        <title>Novel Campyloabacter and Helicobacter Species and Strains.</title>
        <authorList>
            <person name="Mannion A.J."/>
            <person name="Shen Z."/>
            <person name="Fox J.G."/>
        </authorList>
    </citation>
    <scope>NUCLEOTIDE SEQUENCE [LARGE SCALE GENOMIC DNA]</scope>
    <source>
        <strain evidence="6 7">MIT 12-6600</strain>
    </source>
</reference>
<dbReference type="PANTHER" id="PTHR14226">
    <property type="entry name" value="NEUROPATHY TARGET ESTERASE/SWISS CHEESE D.MELANOGASTER"/>
    <property type="match status" value="1"/>
</dbReference>
<dbReference type="RefSeq" id="WP_115571164.1">
    <property type="nucleotide sequence ID" value="NZ_NXLT01000004.1"/>
</dbReference>
<organism evidence="6 7">
    <name type="scientific">Helicobacter equorum</name>
    <dbReference type="NCBI Taxonomy" id="361872"/>
    <lineage>
        <taxon>Bacteria</taxon>
        <taxon>Pseudomonadati</taxon>
        <taxon>Campylobacterota</taxon>
        <taxon>Epsilonproteobacteria</taxon>
        <taxon>Campylobacterales</taxon>
        <taxon>Helicobacteraceae</taxon>
        <taxon>Helicobacter</taxon>
    </lineage>
</organism>
<evidence type="ECO:0000256" key="1">
    <source>
        <dbReference type="ARBA" id="ARBA00022801"/>
    </source>
</evidence>
<accession>A0A3D8IPL0</accession>
<feature type="short sequence motif" description="GXSXG" evidence="4">
    <location>
        <begin position="36"/>
        <end position="40"/>
    </location>
</feature>
<evidence type="ECO:0000259" key="5">
    <source>
        <dbReference type="PROSITE" id="PS51635"/>
    </source>
</evidence>
<dbReference type="InterPro" id="IPR002641">
    <property type="entry name" value="PNPLA_dom"/>
</dbReference>
<dbReference type="SUPFAM" id="SSF52151">
    <property type="entry name" value="FabD/lysophospholipase-like"/>
    <property type="match status" value="1"/>
</dbReference>
<dbReference type="PANTHER" id="PTHR14226:SF29">
    <property type="entry name" value="NEUROPATHY TARGET ESTERASE SWS"/>
    <property type="match status" value="1"/>
</dbReference>
<feature type="domain" description="PNPLA" evidence="5">
    <location>
        <begin position="5"/>
        <end position="190"/>
    </location>
</feature>
<evidence type="ECO:0000256" key="2">
    <source>
        <dbReference type="ARBA" id="ARBA00022963"/>
    </source>
</evidence>
<name>A0A3D8IPL0_9HELI</name>
<proteinExistence type="predicted"/>
<dbReference type="AlphaFoldDB" id="A0A3D8IPL0"/>
<evidence type="ECO:0000256" key="4">
    <source>
        <dbReference type="PROSITE-ProRule" id="PRU01161"/>
    </source>
</evidence>
<comment type="caution">
    <text evidence="6">The sequence shown here is derived from an EMBL/GenBank/DDBJ whole genome shotgun (WGS) entry which is preliminary data.</text>
</comment>
<evidence type="ECO:0000313" key="7">
    <source>
        <dbReference type="Proteomes" id="UP000256514"/>
    </source>
</evidence>
<keyword evidence="3 4" id="KW-0443">Lipid metabolism</keyword>
<feature type="short sequence motif" description="GXGXXG" evidence="4">
    <location>
        <begin position="9"/>
        <end position="14"/>
    </location>
</feature>
<keyword evidence="2 4" id="KW-0442">Lipid degradation</keyword>
<evidence type="ECO:0000256" key="3">
    <source>
        <dbReference type="ARBA" id="ARBA00023098"/>
    </source>
</evidence>
<gene>
    <name evidence="6" type="ORF">CQA54_05615</name>
</gene>
<keyword evidence="1 4" id="KW-0378">Hydrolase</keyword>
<dbReference type="GO" id="GO:0016042">
    <property type="term" value="P:lipid catabolic process"/>
    <property type="evidence" value="ECO:0007669"/>
    <property type="project" value="UniProtKB-UniRule"/>
</dbReference>
<dbReference type="GO" id="GO:0016787">
    <property type="term" value="F:hydrolase activity"/>
    <property type="evidence" value="ECO:0007669"/>
    <property type="project" value="UniProtKB-UniRule"/>
</dbReference>
<evidence type="ECO:0000313" key="6">
    <source>
        <dbReference type="EMBL" id="RDU66845.1"/>
    </source>
</evidence>
<dbReference type="OrthoDB" id="9798773at2"/>
<dbReference type="Proteomes" id="UP000256514">
    <property type="component" value="Unassembled WGS sequence"/>
</dbReference>
<keyword evidence="7" id="KW-1185">Reference proteome</keyword>
<feature type="short sequence motif" description="DGA/G" evidence="4">
    <location>
        <begin position="177"/>
        <end position="179"/>
    </location>
</feature>
<dbReference type="InterPro" id="IPR016035">
    <property type="entry name" value="Acyl_Trfase/lysoPLipase"/>
</dbReference>
<dbReference type="PROSITE" id="PS51635">
    <property type="entry name" value="PNPLA"/>
    <property type="match status" value="1"/>
</dbReference>
<dbReference type="Pfam" id="PF01734">
    <property type="entry name" value="Patatin"/>
    <property type="match status" value="1"/>
</dbReference>
<feature type="active site" description="Proton acceptor" evidence="4">
    <location>
        <position position="177"/>
    </location>
</feature>